<dbReference type="RefSeq" id="WP_123272397.1">
    <property type="nucleotide sequence ID" value="NZ_RJJQ01000018.1"/>
</dbReference>
<evidence type="ECO:0000259" key="5">
    <source>
        <dbReference type="PROSITE" id="PS50977"/>
    </source>
</evidence>
<dbReference type="InterPro" id="IPR001647">
    <property type="entry name" value="HTH_TetR"/>
</dbReference>
<feature type="domain" description="HTH tetR-type" evidence="5">
    <location>
        <begin position="15"/>
        <end position="75"/>
    </location>
</feature>
<dbReference type="AlphaFoldDB" id="A0A3M9M3V4"/>
<keyword evidence="7" id="KW-1185">Reference proteome</keyword>
<keyword evidence="1" id="KW-0805">Transcription regulation</keyword>
<accession>A0A3M9M3V4</accession>
<dbReference type="PANTHER" id="PTHR30055:SF238">
    <property type="entry name" value="MYCOFACTOCIN BIOSYNTHESIS TRANSCRIPTIONAL REGULATOR MFTR-RELATED"/>
    <property type="match status" value="1"/>
</dbReference>
<dbReference type="NCBIfam" id="TIGR03968">
    <property type="entry name" value="mycofact_TetR"/>
    <property type="match status" value="1"/>
</dbReference>
<keyword evidence="2 4" id="KW-0238">DNA-binding</keyword>
<dbReference type="GO" id="GO:0003700">
    <property type="term" value="F:DNA-binding transcription factor activity"/>
    <property type="evidence" value="ECO:0007669"/>
    <property type="project" value="TreeGrafter"/>
</dbReference>
<dbReference type="GO" id="GO:0000976">
    <property type="term" value="F:transcription cis-regulatory region binding"/>
    <property type="evidence" value="ECO:0007669"/>
    <property type="project" value="TreeGrafter"/>
</dbReference>
<evidence type="ECO:0000313" key="6">
    <source>
        <dbReference type="EMBL" id="RNI19835.1"/>
    </source>
</evidence>
<dbReference type="SUPFAM" id="SSF46689">
    <property type="entry name" value="Homeodomain-like"/>
    <property type="match status" value="1"/>
</dbReference>
<dbReference type="InterPro" id="IPR023851">
    <property type="entry name" value="Tscrpt_reg_TetR-type"/>
</dbReference>
<dbReference type="PANTHER" id="PTHR30055">
    <property type="entry name" value="HTH-TYPE TRANSCRIPTIONAL REGULATOR RUTR"/>
    <property type="match status" value="1"/>
</dbReference>
<evidence type="ECO:0000256" key="1">
    <source>
        <dbReference type="ARBA" id="ARBA00023015"/>
    </source>
</evidence>
<comment type="caution">
    <text evidence="6">The sequence shown here is derived from an EMBL/GenBank/DDBJ whole genome shotgun (WGS) entry which is preliminary data.</text>
</comment>
<feature type="DNA-binding region" description="H-T-H motif" evidence="4">
    <location>
        <begin position="38"/>
        <end position="57"/>
    </location>
</feature>
<dbReference type="Proteomes" id="UP000271678">
    <property type="component" value="Unassembled WGS sequence"/>
</dbReference>
<protein>
    <submittedName>
        <fullName evidence="6">Mycofactocin system transcriptional regulator</fullName>
    </submittedName>
</protein>
<dbReference type="Pfam" id="PF17754">
    <property type="entry name" value="TetR_C_14"/>
    <property type="match status" value="1"/>
</dbReference>
<proteinExistence type="predicted"/>
<dbReference type="InterPro" id="IPR050109">
    <property type="entry name" value="HTH-type_TetR-like_transc_reg"/>
</dbReference>
<reference evidence="6 7" key="1">
    <citation type="submission" date="2018-11" db="EMBL/GenBank/DDBJ databases">
        <title>Draft genome of Simplicispira Flexivirga sp. BO-16.</title>
        <authorList>
            <person name="Im W.T."/>
        </authorList>
    </citation>
    <scope>NUCLEOTIDE SEQUENCE [LARGE SCALE GENOMIC DNA]</scope>
    <source>
        <strain evidence="6 7">BO-16</strain>
    </source>
</reference>
<dbReference type="Gene3D" id="1.10.357.10">
    <property type="entry name" value="Tetracycline Repressor, domain 2"/>
    <property type="match status" value="1"/>
</dbReference>
<dbReference type="InterPro" id="IPR009057">
    <property type="entry name" value="Homeodomain-like_sf"/>
</dbReference>
<keyword evidence="3" id="KW-0804">Transcription</keyword>
<sequence>MASPTTHPGVGRPVVTSRAEIERVAFHLFIENGFVSTTLDDIASAAGIGRRTLLRYYRSKNDIPWGQFDDTLDGFRESLRSYADRPVQEAVHRAVIDFNRFPAAAMAEHRVRMRLILTTPELQAHSVLRYADWRRVIAEYVAERTGTDPEALLPQTASQVALALSMTGYGEWLADEHADLPAVLERALLTMRSYLAD</sequence>
<evidence type="ECO:0000256" key="3">
    <source>
        <dbReference type="ARBA" id="ARBA00023163"/>
    </source>
</evidence>
<name>A0A3M9M3V4_9MICO</name>
<evidence type="ECO:0000256" key="4">
    <source>
        <dbReference type="PROSITE-ProRule" id="PRU00335"/>
    </source>
</evidence>
<gene>
    <name evidence="6" type="primary">mftR</name>
    <name evidence="6" type="ORF">EFY87_15500</name>
</gene>
<organism evidence="6 7">
    <name type="scientific">Flexivirga caeni</name>
    <dbReference type="NCBI Taxonomy" id="2294115"/>
    <lineage>
        <taxon>Bacteria</taxon>
        <taxon>Bacillati</taxon>
        <taxon>Actinomycetota</taxon>
        <taxon>Actinomycetes</taxon>
        <taxon>Micrococcales</taxon>
        <taxon>Dermacoccaceae</taxon>
        <taxon>Flexivirga</taxon>
    </lineage>
</organism>
<dbReference type="EMBL" id="RJJQ01000018">
    <property type="protein sequence ID" value="RNI19835.1"/>
    <property type="molecule type" value="Genomic_DNA"/>
</dbReference>
<dbReference type="OrthoDB" id="956698at2"/>
<evidence type="ECO:0000313" key="7">
    <source>
        <dbReference type="Proteomes" id="UP000271678"/>
    </source>
</evidence>
<dbReference type="PROSITE" id="PS50977">
    <property type="entry name" value="HTH_TETR_2"/>
    <property type="match status" value="1"/>
</dbReference>
<dbReference type="Pfam" id="PF00440">
    <property type="entry name" value="TetR_N"/>
    <property type="match status" value="1"/>
</dbReference>
<dbReference type="Gene3D" id="1.10.10.60">
    <property type="entry name" value="Homeodomain-like"/>
    <property type="match status" value="1"/>
</dbReference>
<dbReference type="InterPro" id="IPR041347">
    <property type="entry name" value="MftR_C"/>
</dbReference>
<evidence type="ECO:0000256" key="2">
    <source>
        <dbReference type="ARBA" id="ARBA00023125"/>
    </source>
</evidence>